<keyword evidence="3" id="KW-1185">Reference proteome</keyword>
<dbReference type="EMBL" id="BAABJH010000006">
    <property type="protein sequence ID" value="GAA4898632.1"/>
    <property type="molecule type" value="Genomic_DNA"/>
</dbReference>
<keyword evidence="1" id="KW-0812">Transmembrane</keyword>
<evidence type="ECO:0000313" key="3">
    <source>
        <dbReference type="Proteomes" id="UP001500433"/>
    </source>
</evidence>
<feature type="transmembrane region" description="Helical" evidence="1">
    <location>
        <begin position="135"/>
        <end position="159"/>
    </location>
</feature>
<feature type="transmembrane region" description="Helical" evidence="1">
    <location>
        <begin position="109"/>
        <end position="129"/>
    </location>
</feature>
<feature type="transmembrane region" description="Helical" evidence="1">
    <location>
        <begin position="40"/>
        <end position="58"/>
    </location>
</feature>
<keyword evidence="1" id="KW-0472">Membrane</keyword>
<accession>A0ABP9FDI0</accession>
<sequence length="240" mass="29408">MEEFLLKNYSFLTYSVEAMAAFTGVFLYKKYKNSHIKYFIFFLVYLTICDFLGGYTWYVSAENFLSLLIGTVFEKNHWWATLYWQIGAIVFFSYYYYKILRTNVFKSIIKFLGHSFFIFSIVYIIFNWHEFFKQFFSIIEILGAIIIFSCTVFYFLEILQSDKILTFYKSLNFYISFTIFIWWLIITPLTFYDIYFTYEVGNPNRDWNFMFLRWQIYLFANIFMYSTFTFALIWCRPQND</sequence>
<gene>
    <name evidence="2" type="ORF">GCM10023311_24550</name>
</gene>
<feature type="transmembrane region" description="Helical" evidence="1">
    <location>
        <begin position="171"/>
        <end position="194"/>
    </location>
</feature>
<feature type="transmembrane region" description="Helical" evidence="1">
    <location>
        <begin position="12"/>
        <end position="28"/>
    </location>
</feature>
<reference evidence="3" key="1">
    <citation type="journal article" date="2019" name="Int. J. Syst. Evol. Microbiol.">
        <title>The Global Catalogue of Microorganisms (GCM) 10K type strain sequencing project: providing services to taxonomists for standard genome sequencing and annotation.</title>
        <authorList>
            <consortium name="The Broad Institute Genomics Platform"/>
            <consortium name="The Broad Institute Genome Sequencing Center for Infectious Disease"/>
            <person name="Wu L."/>
            <person name="Ma J."/>
        </authorList>
    </citation>
    <scope>NUCLEOTIDE SEQUENCE [LARGE SCALE GENOMIC DNA]</scope>
    <source>
        <strain evidence="3">JCM 18274</strain>
    </source>
</reference>
<keyword evidence="1" id="KW-1133">Transmembrane helix</keyword>
<organism evidence="2 3">
    <name type="scientific">Flaviramulus aquimarinus</name>
    <dbReference type="NCBI Taxonomy" id="1170456"/>
    <lineage>
        <taxon>Bacteria</taxon>
        <taxon>Pseudomonadati</taxon>
        <taxon>Bacteroidota</taxon>
        <taxon>Flavobacteriia</taxon>
        <taxon>Flavobacteriales</taxon>
        <taxon>Flavobacteriaceae</taxon>
        <taxon>Flaviramulus</taxon>
    </lineage>
</organism>
<feature type="transmembrane region" description="Helical" evidence="1">
    <location>
        <begin position="78"/>
        <end position="97"/>
    </location>
</feature>
<proteinExistence type="predicted"/>
<evidence type="ECO:0000313" key="2">
    <source>
        <dbReference type="EMBL" id="GAA4898632.1"/>
    </source>
</evidence>
<protein>
    <submittedName>
        <fullName evidence="2">Uncharacterized protein</fullName>
    </submittedName>
</protein>
<feature type="transmembrane region" description="Helical" evidence="1">
    <location>
        <begin position="214"/>
        <end position="235"/>
    </location>
</feature>
<dbReference type="Proteomes" id="UP001500433">
    <property type="component" value="Unassembled WGS sequence"/>
</dbReference>
<comment type="caution">
    <text evidence="2">The sequence shown here is derived from an EMBL/GenBank/DDBJ whole genome shotgun (WGS) entry which is preliminary data.</text>
</comment>
<name>A0ABP9FDI0_9FLAO</name>
<evidence type="ECO:0000256" key="1">
    <source>
        <dbReference type="SAM" id="Phobius"/>
    </source>
</evidence>